<accession>A0A927M520</accession>
<evidence type="ECO:0000313" key="3">
    <source>
        <dbReference type="Proteomes" id="UP000649753"/>
    </source>
</evidence>
<dbReference type="EMBL" id="JADBEB010000001">
    <property type="protein sequence ID" value="MBE1485603.1"/>
    <property type="molecule type" value="Genomic_DNA"/>
</dbReference>
<feature type="region of interest" description="Disordered" evidence="1">
    <location>
        <begin position="45"/>
        <end position="108"/>
    </location>
</feature>
<comment type="caution">
    <text evidence="2">The sequence shown here is derived from an EMBL/GenBank/DDBJ whole genome shotgun (WGS) entry which is preliminary data.</text>
</comment>
<dbReference type="Proteomes" id="UP000649753">
    <property type="component" value="Unassembled WGS sequence"/>
</dbReference>
<organism evidence="2 3">
    <name type="scientific">Plantactinospora soyae</name>
    <dbReference type="NCBI Taxonomy" id="1544732"/>
    <lineage>
        <taxon>Bacteria</taxon>
        <taxon>Bacillati</taxon>
        <taxon>Actinomycetota</taxon>
        <taxon>Actinomycetes</taxon>
        <taxon>Micromonosporales</taxon>
        <taxon>Micromonosporaceae</taxon>
        <taxon>Plantactinospora</taxon>
    </lineage>
</organism>
<sequence length="158" mass="17232">MIHTLPEVAWMTGLSLRSIQSGCRQGRIEHIARGNGTIRIRRGMTAESKSRNCSHSGRCRQPRPRSLNQSPSATWPRRSPQPGDGWPATPGARLAGGPDVPHYAMDDPRLQEEIERIAAGTAANWKVDDEMLARLSVLLNPPSPPHAPRDADPGGRPA</sequence>
<proteinExistence type="predicted"/>
<feature type="compositionally biased region" description="Basic and acidic residues" evidence="1">
    <location>
        <begin position="147"/>
        <end position="158"/>
    </location>
</feature>
<protein>
    <submittedName>
        <fullName evidence="2">Uncharacterized protein</fullName>
    </submittedName>
</protein>
<feature type="region of interest" description="Disordered" evidence="1">
    <location>
        <begin position="138"/>
        <end position="158"/>
    </location>
</feature>
<reference evidence="2" key="1">
    <citation type="submission" date="2020-10" db="EMBL/GenBank/DDBJ databases">
        <title>Sequencing the genomes of 1000 actinobacteria strains.</title>
        <authorList>
            <person name="Klenk H.-P."/>
        </authorList>
    </citation>
    <scope>NUCLEOTIDE SEQUENCE</scope>
    <source>
        <strain evidence="2">DSM 46832</strain>
    </source>
</reference>
<gene>
    <name evidence="2" type="ORF">H4W31_001241</name>
</gene>
<name>A0A927M520_9ACTN</name>
<keyword evidence="3" id="KW-1185">Reference proteome</keyword>
<dbReference type="AlphaFoldDB" id="A0A927M520"/>
<evidence type="ECO:0000313" key="2">
    <source>
        <dbReference type="EMBL" id="MBE1485603.1"/>
    </source>
</evidence>
<evidence type="ECO:0000256" key="1">
    <source>
        <dbReference type="SAM" id="MobiDB-lite"/>
    </source>
</evidence>